<name>A0A9X2T3F1_9HYPH</name>
<accession>A0A9X2T3F1</accession>
<dbReference type="InterPro" id="IPR009506">
    <property type="entry name" value="YjiS-like"/>
</dbReference>
<evidence type="ECO:0000313" key="2">
    <source>
        <dbReference type="EMBL" id="MCS0497270.1"/>
    </source>
</evidence>
<organism evidence="2 3">
    <name type="scientific">Ancylobacter mangrovi</name>
    <dbReference type="NCBI Taxonomy" id="2972472"/>
    <lineage>
        <taxon>Bacteria</taxon>
        <taxon>Pseudomonadati</taxon>
        <taxon>Pseudomonadota</taxon>
        <taxon>Alphaproteobacteria</taxon>
        <taxon>Hyphomicrobiales</taxon>
        <taxon>Xanthobacteraceae</taxon>
        <taxon>Ancylobacter</taxon>
    </lineage>
</organism>
<dbReference type="RefSeq" id="WP_258734421.1">
    <property type="nucleotide sequence ID" value="NZ_JANTHZ010000010.1"/>
</dbReference>
<proteinExistence type="predicted"/>
<evidence type="ECO:0000259" key="1">
    <source>
        <dbReference type="Pfam" id="PF06568"/>
    </source>
</evidence>
<dbReference type="AlphaFoldDB" id="A0A9X2T3F1"/>
<dbReference type="Pfam" id="PF06568">
    <property type="entry name" value="YjiS-like"/>
    <property type="match status" value="1"/>
</dbReference>
<keyword evidence="3" id="KW-1185">Reference proteome</keyword>
<sequence>MSAAHRRRRRDYRLMLSLPDYLLDDMGLTRGDILDAMR</sequence>
<dbReference type="EMBL" id="JANTHZ010000010">
    <property type="protein sequence ID" value="MCS0497270.1"/>
    <property type="molecule type" value="Genomic_DNA"/>
</dbReference>
<evidence type="ECO:0000313" key="3">
    <source>
        <dbReference type="Proteomes" id="UP001151088"/>
    </source>
</evidence>
<reference evidence="2" key="1">
    <citation type="submission" date="2022-08" db="EMBL/GenBank/DDBJ databases">
        <authorList>
            <person name="Li F."/>
        </authorList>
    </citation>
    <scope>NUCLEOTIDE SEQUENCE</scope>
    <source>
        <strain evidence="2">MQZ15Z-1</strain>
    </source>
</reference>
<comment type="caution">
    <text evidence="2">The sequence shown here is derived from an EMBL/GenBank/DDBJ whole genome shotgun (WGS) entry which is preliminary data.</text>
</comment>
<feature type="domain" description="YjiS-like" evidence="1">
    <location>
        <begin position="4"/>
        <end position="33"/>
    </location>
</feature>
<dbReference type="Proteomes" id="UP001151088">
    <property type="component" value="Unassembled WGS sequence"/>
</dbReference>
<protein>
    <submittedName>
        <fullName evidence="2">DUF1127 domain-containing protein</fullName>
    </submittedName>
</protein>
<gene>
    <name evidence="2" type="ORF">NVS89_19465</name>
</gene>